<keyword evidence="2" id="KW-1185">Reference proteome</keyword>
<evidence type="ECO:0000313" key="1">
    <source>
        <dbReference type="EMBL" id="TGK96688.1"/>
    </source>
</evidence>
<gene>
    <name evidence="1" type="ORF">EHQ30_08850</name>
</gene>
<dbReference type="EMBL" id="RQFP01000001">
    <property type="protein sequence ID" value="TGK96688.1"/>
    <property type="molecule type" value="Genomic_DNA"/>
</dbReference>
<evidence type="ECO:0000313" key="2">
    <source>
        <dbReference type="Proteomes" id="UP000297891"/>
    </source>
</evidence>
<sequence length="157" mass="18159">MKFLSYRSLCLIRFSVAFFLFSTYPLLSNFLVTPEQSLRLDLGGVSRDQIRFCKQKSVQVFGRNGIAPSNTCQYLSLAEVSLDSFFTEELTDTEETQWAFYDGSGKQIFPTVSWEGQETSFLVSVVRSKRGQFGVQVQRKKDGAYFFYRTKMQNWLI</sequence>
<dbReference type="RefSeq" id="WP_100789859.1">
    <property type="nucleotide sequence ID" value="NZ_NPDQ01000002.1"/>
</dbReference>
<dbReference type="AlphaFoldDB" id="A0A2M9Y4S3"/>
<accession>A0A2M9Y4S3</accession>
<dbReference type="OrthoDB" id="344638at2"/>
<proteinExistence type="predicted"/>
<protein>
    <submittedName>
        <fullName evidence="1">Uncharacterized protein</fullName>
    </submittedName>
</protein>
<dbReference type="Proteomes" id="UP000297891">
    <property type="component" value="Unassembled WGS sequence"/>
</dbReference>
<reference evidence="1" key="1">
    <citation type="journal article" date="2019" name="PLoS Negl. Trop. Dis.">
        <title>Revisiting the worldwide diversity of Leptospira species in the environment.</title>
        <authorList>
            <person name="Vincent A.T."/>
            <person name="Schiettekatte O."/>
            <person name="Bourhy P."/>
            <person name="Veyrier F.J."/>
            <person name="Picardeau M."/>
        </authorList>
    </citation>
    <scope>NUCLEOTIDE SEQUENCE [LARGE SCALE GENOMIC DNA]</scope>
    <source>
        <strain evidence="1">201800277</strain>
    </source>
</reference>
<comment type="caution">
    <text evidence="1">The sequence shown here is derived from an EMBL/GenBank/DDBJ whole genome shotgun (WGS) entry which is preliminary data.</text>
</comment>
<organism evidence="1 2">
    <name type="scientific">Leptospira brenneri</name>
    <dbReference type="NCBI Taxonomy" id="2023182"/>
    <lineage>
        <taxon>Bacteria</taxon>
        <taxon>Pseudomonadati</taxon>
        <taxon>Spirochaetota</taxon>
        <taxon>Spirochaetia</taxon>
        <taxon>Leptospirales</taxon>
        <taxon>Leptospiraceae</taxon>
        <taxon>Leptospira</taxon>
    </lineage>
</organism>
<name>A0A2M9Y4S3_9LEPT</name>